<dbReference type="GO" id="GO:0005198">
    <property type="term" value="F:structural molecule activity"/>
    <property type="evidence" value="ECO:0007669"/>
    <property type="project" value="InterPro"/>
</dbReference>
<dbReference type="InterPro" id="IPR001337">
    <property type="entry name" value="TMV-like_coat"/>
</dbReference>
<dbReference type="Gene3D" id="1.20.120.70">
    <property type="entry name" value="Tobacco mosaic virus-like, coat protein"/>
    <property type="match status" value="1"/>
</dbReference>
<dbReference type="SUPFAM" id="SSF47195">
    <property type="entry name" value="TMV-like viral coat proteins"/>
    <property type="match status" value="1"/>
</dbReference>
<dbReference type="HOGENOM" id="CLU_1290640_0_0_1"/>
<dbReference type="Pfam" id="PF00721">
    <property type="entry name" value="TMV_coat"/>
    <property type="match status" value="1"/>
</dbReference>
<dbReference type="OMA" id="CSNYISG"/>
<feature type="region of interest" description="Disordered" evidence="1">
    <location>
        <begin position="1"/>
        <end position="39"/>
    </location>
</feature>
<proteinExistence type="predicted"/>
<feature type="compositionally biased region" description="Acidic residues" evidence="1">
    <location>
        <begin position="9"/>
        <end position="18"/>
    </location>
</feature>
<evidence type="ECO:0000256" key="1">
    <source>
        <dbReference type="SAM" id="MobiDB-lite"/>
    </source>
</evidence>
<dbReference type="EnsemblPlants" id="OPUNC04G24310.1">
    <property type="protein sequence ID" value="OPUNC04G24310.1"/>
    <property type="gene ID" value="OPUNC04G24310"/>
</dbReference>
<dbReference type="eggNOG" id="ENOG502SWKN">
    <property type="taxonomic scope" value="Eukaryota"/>
</dbReference>
<dbReference type="InterPro" id="IPR036417">
    <property type="entry name" value="TMV-like_coat_sf"/>
</dbReference>
<reference evidence="2" key="2">
    <citation type="submission" date="2018-05" db="EMBL/GenBank/DDBJ databases">
        <title>OpunRS2 (Oryza punctata Reference Sequence Version 2).</title>
        <authorList>
            <person name="Zhang J."/>
            <person name="Kudrna D."/>
            <person name="Lee S."/>
            <person name="Talag J."/>
            <person name="Welchert J."/>
            <person name="Wing R.A."/>
        </authorList>
    </citation>
    <scope>NUCLEOTIDE SEQUENCE [LARGE SCALE GENOMIC DNA]</scope>
</reference>
<evidence type="ECO:0000313" key="3">
    <source>
        <dbReference type="Proteomes" id="UP000026962"/>
    </source>
</evidence>
<evidence type="ECO:0000313" key="2">
    <source>
        <dbReference type="EnsemblPlants" id="OPUNC04G24310.1"/>
    </source>
</evidence>
<organism evidence="2">
    <name type="scientific">Oryza punctata</name>
    <name type="common">Red rice</name>
    <dbReference type="NCBI Taxonomy" id="4537"/>
    <lineage>
        <taxon>Eukaryota</taxon>
        <taxon>Viridiplantae</taxon>
        <taxon>Streptophyta</taxon>
        <taxon>Embryophyta</taxon>
        <taxon>Tracheophyta</taxon>
        <taxon>Spermatophyta</taxon>
        <taxon>Magnoliopsida</taxon>
        <taxon>Liliopsida</taxon>
        <taxon>Poales</taxon>
        <taxon>Poaceae</taxon>
        <taxon>BOP clade</taxon>
        <taxon>Oryzoideae</taxon>
        <taxon>Oryzeae</taxon>
        <taxon>Oryzinae</taxon>
        <taxon>Oryza</taxon>
    </lineage>
</organism>
<reference evidence="2" key="1">
    <citation type="submission" date="2015-04" db="UniProtKB">
        <authorList>
            <consortium name="EnsemblPlants"/>
        </authorList>
    </citation>
    <scope>IDENTIFICATION</scope>
</reference>
<sequence>MSEFSLDAYSDDGGDADVAEPASPIHTRAKRPSPSASSDQVPRYVLRVIRTAAAASASLPPVPGYSPRMSIDMACAHSWAPYTAVIPALRSLSFLSLRDERSPGVAKETVAELYGHATPFDAGRRFPAGEVYVCLDRAPLASYIQSIQRNVTVSDVSYGDKTKACDHYLSAVSGAIHELTRDDRYDPVLYDREVFESVFLLTWIEP</sequence>
<dbReference type="Gramene" id="OPUNC04G24310.1">
    <property type="protein sequence ID" value="OPUNC04G24310.1"/>
    <property type="gene ID" value="OPUNC04G24310"/>
</dbReference>
<accession>A0A0E0KVS8</accession>
<name>A0A0E0KVS8_ORYPU</name>
<keyword evidence="3" id="KW-1185">Reference proteome</keyword>
<dbReference type="AlphaFoldDB" id="A0A0E0KVS8"/>
<dbReference type="Proteomes" id="UP000026962">
    <property type="component" value="Chromosome 4"/>
</dbReference>
<protein>
    <submittedName>
        <fullName evidence="2">Uncharacterized protein</fullName>
    </submittedName>
</protein>